<gene>
    <name evidence="9" type="primary">recJ</name>
    <name evidence="9" type="ORF">FEM03_12855</name>
</gene>
<evidence type="ECO:0000259" key="8">
    <source>
        <dbReference type="Pfam" id="PF17768"/>
    </source>
</evidence>
<name>A0A5R8KE96_9BACT</name>
<dbReference type="GO" id="GO:0003676">
    <property type="term" value="F:nucleic acid binding"/>
    <property type="evidence" value="ECO:0007669"/>
    <property type="project" value="InterPro"/>
</dbReference>
<proteinExistence type="inferred from homology"/>
<dbReference type="Pfam" id="PF01368">
    <property type="entry name" value="DHH"/>
    <property type="match status" value="1"/>
</dbReference>
<feature type="domain" description="DHHA1" evidence="7">
    <location>
        <begin position="359"/>
        <end position="445"/>
    </location>
</feature>
<dbReference type="InterPro" id="IPR051673">
    <property type="entry name" value="SSDNA_exonuclease_RecJ"/>
</dbReference>
<dbReference type="InterPro" id="IPR004610">
    <property type="entry name" value="RecJ"/>
</dbReference>
<dbReference type="InterPro" id="IPR001667">
    <property type="entry name" value="DDH_dom"/>
</dbReference>
<accession>A0A5R8KE96</accession>
<dbReference type="PANTHER" id="PTHR30255">
    <property type="entry name" value="SINGLE-STRANDED-DNA-SPECIFIC EXONUCLEASE RECJ"/>
    <property type="match status" value="1"/>
</dbReference>
<keyword evidence="3" id="KW-0540">Nuclease</keyword>
<dbReference type="Proteomes" id="UP000306196">
    <property type="component" value="Unassembled WGS sequence"/>
</dbReference>
<evidence type="ECO:0000259" key="7">
    <source>
        <dbReference type="Pfam" id="PF02272"/>
    </source>
</evidence>
<dbReference type="SUPFAM" id="SSF64182">
    <property type="entry name" value="DHH phosphoesterases"/>
    <property type="match status" value="1"/>
</dbReference>
<evidence type="ECO:0000313" key="10">
    <source>
        <dbReference type="Proteomes" id="UP000306196"/>
    </source>
</evidence>
<dbReference type="Pfam" id="PF17768">
    <property type="entry name" value="RecJ_OB"/>
    <property type="match status" value="1"/>
</dbReference>
<evidence type="ECO:0000256" key="4">
    <source>
        <dbReference type="ARBA" id="ARBA00022801"/>
    </source>
</evidence>
<dbReference type="PANTHER" id="PTHR30255:SF2">
    <property type="entry name" value="SINGLE-STRANDED-DNA-SPECIFIC EXONUCLEASE RECJ"/>
    <property type="match status" value="1"/>
</dbReference>
<dbReference type="Gene3D" id="3.90.1640.30">
    <property type="match status" value="1"/>
</dbReference>
<dbReference type="InterPro" id="IPR041122">
    <property type="entry name" value="RecJ_OB"/>
</dbReference>
<dbReference type="GO" id="GO:0006281">
    <property type="term" value="P:DNA repair"/>
    <property type="evidence" value="ECO:0007669"/>
    <property type="project" value="InterPro"/>
</dbReference>
<evidence type="ECO:0000256" key="2">
    <source>
        <dbReference type="ARBA" id="ARBA00019841"/>
    </source>
</evidence>
<protein>
    <recommendedName>
        <fullName evidence="2">Single-stranded-DNA-specific exonuclease RecJ</fullName>
    </recommendedName>
</protein>
<dbReference type="EMBL" id="VAUV01000008">
    <property type="protein sequence ID" value="TLD70600.1"/>
    <property type="molecule type" value="Genomic_DNA"/>
</dbReference>
<dbReference type="GO" id="GO:0008409">
    <property type="term" value="F:5'-3' exonuclease activity"/>
    <property type="evidence" value="ECO:0007669"/>
    <property type="project" value="InterPro"/>
</dbReference>
<keyword evidence="4" id="KW-0378">Hydrolase</keyword>
<dbReference type="AlphaFoldDB" id="A0A5R8KE96"/>
<sequence>MPTLPQPPPALWLLKEPDPDQILALKGSPFPPIVQRLLALRKVGATDKAEAFLNPKLSSLTDPFTIPGMDAAVTRILEAVAKKQTVILYGDYDVDGVTSLTLLTLTLRAYGLDPCNFLPTRMDEGYGLSHEGLARCFEQHGPPDLLIALDCGTGSVTEVEWLCEQGVDCVIVDHHEPGAKHPPCISLVNPKITGENDYFCTVGLVFKLAHALLKRQRPEHFDLRDHLDLVALGTVADLVPLHEENRILVHRGLERLSATPRPGLRALKSISGMDGHVQTQHISFRLGPRLNAVGRLETAQTALDLLLCDDTTTARLHAQHLDTSNRERQDIEASAQREAVAMIAENPQLLDGPALIIGSRNWHPGVVGIVASRLMRDHHRPTIVIAFDEDGMGKGSGRSVPGISLVDALHACRPLIEKGGGHAMAAGVSLREENLEAFRAGMSTAIQSQISGDELLPKVHLDAEVQFSDLTPEFLASYARLEPYGMGNPEPIFLARHVDPDLPGNVIKEKHWKLILSQGGEIRSAMWFNAEWSNPPAAPWDVIFKLQRQVWRGVESWQLMINDVRSSADAPAPDRR</sequence>
<feature type="domain" description="DDH" evidence="6">
    <location>
        <begin position="86"/>
        <end position="234"/>
    </location>
</feature>
<evidence type="ECO:0000259" key="6">
    <source>
        <dbReference type="Pfam" id="PF01368"/>
    </source>
</evidence>
<keyword evidence="10" id="KW-1185">Reference proteome</keyword>
<dbReference type="InterPro" id="IPR003156">
    <property type="entry name" value="DHHA1_dom"/>
</dbReference>
<evidence type="ECO:0000256" key="3">
    <source>
        <dbReference type="ARBA" id="ARBA00022722"/>
    </source>
</evidence>
<dbReference type="Pfam" id="PF02272">
    <property type="entry name" value="DHHA1"/>
    <property type="match status" value="1"/>
</dbReference>
<dbReference type="Gene3D" id="3.10.310.30">
    <property type="match status" value="1"/>
</dbReference>
<dbReference type="OrthoDB" id="9809852at2"/>
<dbReference type="InterPro" id="IPR038763">
    <property type="entry name" value="DHH_sf"/>
</dbReference>
<keyword evidence="5 9" id="KW-0269">Exonuclease</keyword>
<comment type="caution">
    <text evidence="9">The sequence shown here is derived from an EMBL/GenBank/DDBJ whole genome shotgun (WGS) entry which is preliminary data.</text>
</comment>
<reference evidence="9 10" key="1">
    <citation type="submission" date="2019-05" db="EMBL/GenBank/DDBJ databases">
        <title>Verrucobacter flavum gen. nov., sp. nov. a new member of the family Verrucomicrobiaceae.</title>
        <authorList>
            <person name="Szuroczki S."/>
            <person name="Abbaszade G."/>
            <person name="Szabo A."/>
            <person name="Felfoldi T."/>
            <person name="Schumann P."/>
            <person name="Boka K."/>
            <person name="Keki Z."/>
            <person name="Toumi M."/>
            <person name="Toth E."/>
        </authorList>
    </citation>
    <scope>NUCLEOTIDE SEQUENCE [LARGE SCALE GENOMIC DNA]</scope>
    <source>
        <strain evidence="9 10">MG-N-17</strain>
    </source>
</reference>
<dbReference type="GO" id="GO:0006310">
    <property type="term" value="P:DNA recombination"/>
    <property type="evidence" value="ECO:0007669"/>
    <property type="project" value="InterPro"/>
</dbReference>
<evidence type="ECO:0000256" key="5">
    <source>
        <dbReference type="ARBA" id="ARBA00022839"/>
    </source>
</evidence>
<dbReference type="NCBIfam" id="TIGR00644">
    <property type="entry name" value="recJ"/>
    <property type="match status" value="1"/>
</dbReference>
<comment type="similarity">
    <text evidence="1">Belongs to the RecJ family.</text>
</comment>
<evidence type="ECO:0000313" key="9">
    <source>
        <dbReference type="EMBL" id="TLD70600.1"/>
    </source>
</evidence>
<dbReference type="RefSeq" id="WP_138086657.1">
    <property type="nucleotide sequence ID" value="NZ_VAUV01000008.1"/>
</dbReference>
<organism evidence="9 10">
    <name type="scientific">Phragmitibacter flavus</name>
    <dbReference type="NCBI Taxonomy" id="2576071"/>
    <lineage>
        <taxon>Bacteria</taxon>
        <taxon>Pseudomonadati</taxon>
        <taxon>Verrucomicrobiota</taxon>
        <taxon>Verrucomicrobiia</taxon>
        <taxon>Verrucomicrobiales</taxon>
        <taxon>Verrucomicrobiaceae</taxon>
        <taxon>Phragmitibacter</taxon>
    </lineage>
</organism>
<evidence type="ECO:0000256" key="1">
    <source>
        <dbReference type="ARBA" id="ARBA00005915"/>
    </source>
</evidence>
<feature type="domain" description="RecJ OB" evidence="8">
    <location>
        <begin position="461"/>
        <end position="563"/>
    </location>
</feature>